<name>A0A0D4C458_9MICC</name>
<gene>
    <name evidence="3" type="ORF">UM93_14580</name>
</gene>
<dbReference type="InterPro" id="IPR024455">
    <property type="entry name" value="Phage_capsid"/>
</dbReference>
<dbReference type="AlphaFoldDB" id="A0A0D4C458"/>
<dbReference type="STRING" id="1618207.UM93_14580"/>
<evidence type="ECO:0000313" key="3">
    <source>
        <dbReference type="EMBL" id="AJT43166.1"/>
    </source>
</evidence>
<dbReference type="Pfam" id="PF05065">
    <property type="entry name" value="Phage_capsid"/>
    <property type="match status" value="1"/>
</dbReference>
<dbReference type="InterPro" id="IPR054612">
    <property type="entry name" value="Phage_capsid-like_C"/>
</dbReference>
<dbReference type="NCBIfam" id="TIGR01554">
    <property type="entry name" value="major_cap_HK97"/>
    <property type="match status" value="1"/>
</dbReference>
<evidence type="ECO:0000259" key="2">
    <source>
        <dbReference type="Pfam" id="PF05065"/>
    </source>
</evidence>
<protein>
    <recommendedName>
        <fullName evidence="2">Phage capsid-like C-terminal domain-containing protein</fullName>
    </recommendedName>
</protein>
<keyword evidence="4" id="KW-1185">Reference proteome</keyword>
<dbReference type="SUPFAM" id="SSF56563">
    <property type="entry name" value="Major capsid protein gp5"/>
    <property type="match status" value="1"/>
</dbReference>
<dbReference type="Gene3D" id="3.30.2320.10">
    <property type="entry name" value="hypothetical protein PF0899 domain"/>
    <property type="match status" value="1"/>
</dbReference>
<dbReference type="KEGG" id="ari:UM93_14580"/>
<proteinExistence type="predicted"/>
<feature type="domain" description="Phage capsid-like C-terminal" evidence="2">
    <location>
        <begin position="120"/>
        <end position="395"/>
    </location>
</feature>
<evidence type="ECO:0000256" key="1">
    <source>
        <dbReference type="ARBA" id="ARBA00004328"/>
    </source>
</evidence>
<dbReference type="Proteomes" id="UP000061839">
    <property type="component" value="Chromosome"/>
</dbReference>
<sequence length="402" mass="42476">MKAELAALIKAAKEDNLTPEQIARLDTIQPDIEAAKAREASVKSGTDLLDSLSGSEPVEPVDGVKASSLGDWFVKSAGDQLVAVKSTNGKSRIDISAPEYKAATDPQVTGGPDGWAKPILTQVDQNIVTGLRRRLTIEDLLGAETLSGAALTYFVENALVEGDFELVNENGQKPQLHFGDPTAVTEALKKVAGWIRESDELAEDLPFLKSAIDGRLLYQLALMIENQLLNGSGTGNNLRGLLNRSGIQTQDRGTTANSLSVADAIFSASTKVETGSGLSADGVVMHPLDYQALRLSKDANGQYFGGGFFAGQYGSGAILEKPPVWGLPTVVTPAIAQGTALVGSFKQAASTVSKGGVRVDATNSNEDDFTNNRITIRAERRLLLAVRRPSAFVKVSLAAPTA</sequence>
<comment type="subcellular location">
    <subcellularLocation>
        <location evidence="1">Virion</location>
    </subcellularLocation>
</comment>
<accession>A0A0D4C458</accession>
<dbReference type="HOGENOM" id="CLU_051005_1_0_11"/>
<dbReference type="EMBL" id="CP011005">
    <property type="protein sequence ID" value="AJT43166.1"/>
    <property type="molecule type" value="Genomic_DNA"/>
</dbReference>
<dbReference type="PATRIC" id="fig|1618207.4.peg.2968"/>
<reference evidence="3 4" key="1">
    <citation type="journal article" date="2015" name="Genome Announc.">
        <title>Complete Genome Sequencing of Protease-Producing Novel Arthrobacter sp. Strain IHBB 11108 Using PacBio Single-Molecule Real-Time Sequencing Technology.</title>
        <authorList>
            <person name="Kiran S."/>
            <person name="Swarnkar M.K."/>
            <person name="Pal M."/>
            <person name="Thakur R."/>
            <person name="Tewari R."/>
            <person name="Singh A.K."/>
            <person name="Gulati A."/>
        </authorList>
    </citation>
    <scope>NUCLEOTIDE SEQUENCE [LARGE SCALE GENOMIC DNA]</scope>
    <source>
        <strain evidence="3 4">IHBB 11108</strain>
    </source>
</reference>
<organism evidence="3 4">
    <name type="scientific">Psychromicrobium lacuslunae</name>
    <dbReference type="NCBI Taxonomy" id="1618207"/>
    <lineage>
        <taxon>Bacteria</taxon>
        <taxon>Bacillati</taxon>
        <taxon>Actinomycetota</taxon>
        <taxon>Actinomycetes</taxon>
        <taxon>Micrococcales</taxon>
        <taxon>Micrococcaceae</taxon>
        <taxon>Psychromicrobium</taxon>
    </lineage>
</organism>
<dbReference type="Gene3D" id="3.30.2400.10">
    <property type="entry name" value="Major capsid protein gp5"/>
    <property type="match status" value="1"/>
</dbReference>
<evidence type="ECO:0000313" key="4">
    <source>
        <dbReference type="Proteomes" id="UP000061839"/>
    </source>
</evidence>